<dbReference type="Pfam" id="PF04773">
    <property type="entry name" value="FecR"/>
    <property type="match status" value="1"/>
</dbReference>
<dbReference type="PANTHER" id="PTHR38731">
    <property type="entry name" value="LIPL45-RELATED LIPOPROTEIN-RELATED"/>
    <property type="match status" value="1"/>
</dbReference>
<accession>A0AAU8LTX2</accession>
<sequence>MSLQAAIMLMVVLFFTSSFALESSSLLEFLGSEHPPFLALLPPTLAIEESFRPSSNPFAGTVDKVEGVAYVYHQDDTIAYTLKENLPLFNGDTLVTGEKSRLTLQMADESSLILTAETKLTIDRSLPRMMVRDTVLQLFFGRIRSLVKKLAGEYTIRTPTGSVGVRGTDFMVAVAPTPASARPVWMKHVPATLLTAVLTGGRQSTVELAGQYGPSVQVTPLSVAGVRTGGQAEPAVHVGPAAVALLQRVAPLPEDQSVQTSTSSSGTGPCWPFSFKPLNELKFFRICE</sequence>
<dbReference type="EMBL" id="CP159373">
    <property type="protein sequence ID" value="XCN72473.1"/>
    <property type="molecule type" value="Genomic_DNA"/>
</dbReference>
<proteinExistence type="predicted"/>
<name>A0AAU8LTX2_9BACT</name>
<gene>
    <name evidence="2" type="ORF">Q3M24_19615</name>
</gene>
<protein>
    <submittedName>
        <fullName evidence="2">FecR family protein</fullName>
    </submittedName>
</protein>
<dbReference type="Gene3D" id="2.60.120.1440">
    <property type="match status" value="1"/>
</dbReference>
<dbReference type="KEGG" id="eaj:Q3M24_19615"/>
<reference evidence="2" key="2">
    <citation type="submission" date="2024-06" db="EMBL/GenBank/DDBJ databases">
        <authorList>
            <person name="Plum-Jensen L.E."/>
            <person name="Schramm A."/>
            <person name="Marshall I.P.G."/>
        </authorList>
    </citation>
    <scope>NUCLEOTIDE SEQUENCE</scope>
    <source>
        <strain evidence="2">Rat1</strain>
    </source>
</reference>
<dbReference type="InterPro" id="IPR006860">
    <property type="entry name" value="FecR"/>
</dbReference>
<feature type="domain" description="FecR protein" evidence="1">
    <location>
        <begin position="92"/>
        <end position="174"/>
    </location>
</feature>
<organism evidence="2">
    <name type="scientific">Candidatus Electrothrix aestuarii</name>
    <dbReference type="NCBI Taxonomy" id="3062594"/>
    <lineage>
        <taxon>Bacteria</taxon>
        <taxon>Pseudomonadati</taxon>
        <taxon>Thermodesulfobacteriota</taxon>
        <taxon>Desulfobulbia</taxon>
        <taxon>Desulfobulbales</taxon>
        <taxon>Desulfobulbaceae</taxon>
        <taxon>Candidatus Electrothrix</taxon>
    </lineage>
</organism>
<dbReference type="AlphaFoldDB" id="A0AAU8LTX2"/>
<evidence type="ECO:0000259" key="1">
    <source>
        <dbReference type="Pfam" id="PF04773"/>
    </source>
</evidence>
<reference evidence="2" key="1">
    <citation type="journal article" date="2024" name="Syst. Appl. Microbiol.">
        <title>First single-strain enrichments of Electrothrix cable bacteria, description of E. aestuarii sp. nov. and E. rattekaaiensis sp. nov., and proposal of a cable bacteria taxonomy following the rules of the SeqCode.</title>
        <authorList>
            <person name="Plum-Jensen L.E."/>
            <person name="Schramm A."/>
            <person name="Marshall I.P.G."/>
        </authorList>
    </citation>
    <scope>NUCLEOTIDE SEQUENCE</scope>
    <source>
        <strain evidence="2">Rat1</strain>
    </source>
</reference>
<evidence type="ECO:0000313" key="2">
    <source>
        <dbReference type="EMBL" id="XCN72473.1"/>
    </source>
</evidence>